<dbReference type="Gene3D" id="1.20.1280.50">
    <property type="match status" value="1"/>
</dbReference>
<accession>V4MQ84</accession>
<dbReference type="AlphaFoldDB" id="V4MQ84"/>
<keyword evidence="1" id="KW-0812">Transmembrane</keyword>
<evidence type="ECO:0000256" key="1">
    <source>
        <dbReference type="SAM" id="Phobius"/>
    </source>
</evidence>
<dbReference type="PANTHER" id="PTHR31900">
    <property type="entry name" value="F-BOX/RNI SUPERFAMILY PROTEIN-RELATED"/>
    <property type="match status" value="1"/>
</dbReference>
<dbReference type="InterPro" id="IPR001810">
    <property type="entry name" value="F-box_dom"/>
</dbReference>
<keyword evidence="1" id="KW-1133">Transmembrane helix</keyword>
<dbReference type="InterPro" id="IPR050232">
    <property type="entry name" value="FBL13/AtMIF1-like"/>
</dbReference>
<dbReference type="KEGG" id="eus:EUTSA_v10009690mg"/>
<dbReference type="Gene3D" id="3.80.10.10">
    <property type="entry name" value="Ribonuclease Inhibitor"/>
    <property type="match status" value="1"/>
</dbReference>
<dbReference type="InterPro" id="IPR006566">
    <property type="entry name" value="FBD"/>
</dbReference>
<dbReference type="SUPFAM" id="SSF52047">
    <property type="entry name" value="RNI-like"/>
    <property type="match status" value="1"/>
</dbReference>
<dbReference type="EMBL" id="KI517683">
    <property type="protein sequence ID" value="ESQ33846.1"/>
    <property type="molecule type" value="Genomic_DNA"/>
</dbReference>
<dbReference type="InterPro" id="IPR036047">
    <property type="entry name" value="F-box-like_dom_sf"/>
</dbReference>
<feature type="domain" description="F-box" evidence="2">
    <location>
        <begin position="118"/>
        <end position="154"/>
    </location>
</feature>
<dbReference type="SMART" id="SM00579">
    <property type="entry name" value="FBD"/>
    <property type="match status" value="1"/>
</dbReference>
<evidence type="ECO:0000313" key="3">
    <source>
        <dbReference type="EMBL" id="ESQ33846.1"/>
    </source>
</evidence>
<keyword evidence="1" id="KW-0472">Membrane</keyword>
<dbReference type="PROSITE" id="PS50181">
    <property type="entry name" value="FBOX"/>
    <property type="match status" value="1"/>
</dbReference>
<dbReference type="Pfam" id="PF08387">
    <property type="entry name" value="FBD"/>
    <property type="match status" value="1"/>
</dbReference>
<reference evidence="3 4" key="1">
    <citation type="journal article" date="2013" name="Front. Plant Sci.">
        <title>The Reference Genome of the Halophytic Plant Eutrema salsugineum.</title>
        <authorList>
            <person name="Yang R."/>
            <person name="Jarvis D.E."/>
            <person name="Chen H."/>
            <person name="Beilstein M.A."/>
            <person name="Grimwood J."/>
            <person name="Jenkins J."/>
            <person name="Shu S."/>
            <person name="Prochnik S."/>
            <person name="Xin M."/>
            <person name="Ma C."/>
            <person name="Schmutz J."/>
            <person name="Wing R.A."/>
            <person name="Mitchell-Olds T."/>
            <person name="Schumaker K.S."/>
            <person name="Wang X."/>
        </authorList>
    </citation>
    <scope>NUCLEOTIDE SEQUENCE [LARGE SCALE GENOMIC DNA]</scope>
</reference>
<dbReference type="Gramene" id="ESQ33846">
    <property type="protein sequence ID" value="ESQ33846"/>
    <property type="gene ID" value="EUTSA_v10009690mg"/>
</dbReference>
<sequence>MFGSVRTKPIGINYEALDSFFNLSISFSHYYLSFAFGVCNSNTIGEFGERTNLKNLHKQSSFCRKWNNGLFLCFVYVFSLHILYELFLIRKLQTLTLKIFLFFDFSGERLKKHGVVSEDRISELPEQLILQILSLLPTKLVIATSVLSKRWRSVWKMVPILQFESNSNIPEFSENVCKTLLSHKAPVLEKLHLKVKRCEDVYIGIWAGIAITRHVRELVLDLDLISGKPVRFPSSLYCFDTLETLKLKNSVILDVPCLVSMKSLKTLHLHSVVYQNDETVRNLFSSCPNLEHLVLHRGFNYNVLVKIVIEAPSLKTLLLNDDYRCGRVDGGYVINAPSLEYLSIERLKGYEFCFIENASELVEANIEDVSHIANQVIMGSLKSAKRLSLDLSPLQITYPARTIFYQLVCLEMCTHKVEWWNLLTLMLDSSPKLQVLKLIDHSSDKQNLVSNKKNMEPGKWNQPEDVPECLLSHLETFVWTRPDWIREEEKEVARYILSNARQLKKATFSLDHIESKRLFKLAKRQQMLNELPGVVRASDSCDLVFEYE</sequence>
<gene>
    <name evidence="3" type="ORF">EUTSA_v10009690mg</name>
</gene>
<dbReference type="Proteomes" id="UP000030689">
    <property type="component" value="Unassembled WGS sequence"/>
</dbReference>
<dbReference type="PANTHER" id="PTHR31900:SF34">
    <property type="entry name" value="EMB|CAB62440.1-RELATED"/>
    <property type="match status" value="1"/>
</dbReference>
<dbReference type="InterPro" id="IPR013101">
    <property type="entry name" value="LRR_PRU1-like"/>
</dbReference>
<protein>
    <recommendedName>
        <fullName evidence="2">F-box domain-containing protein</fullName>
    </recommendedName>
</protein>
<dbReference type="SMART" id="SM00256">
    <property type="entry name" value="FBOX"/>
    <property type="match status" value="1"/>
</dbReference>
<proteinExistence type="predicted"/>
<name>V4MQ84_EUTSA</name>
<dbReference type="STRING" id="72664.V4MQ84"/>
<dbReference type="OMA" id="VRFPSCL"/>
<feature type="transmembrane region" description="Helical" evidence="1">
    <location>
        <begin position="69"/>
        <end position="89"/>
    </location>
</feature>
<dbReference type="InterPro" id="IPR032675">
    <property type="entry name" value="LRR_dom_sf"/>
</dbReference>
<dbReference type="Pfam" id="PF00646">
    <property type="entry name" value="F-box"/>
    <property type="match status" value="1"/>
</dbReference>
<organism evidence="3 4">
    <name type="scientific">Eutrema salsugineum</name>
    <name type="common">Saltwater cress</name>
    <name type="synonym">Sisymbrium salsugineum</name>
    <dbReference type="NCBI Taxonomy" id="72664"/>
    <lineage>
        <taxon>Eukaryota</taxon>
        <taxon>Viridiplantae</taxon>
        <taxon>Streptophyta</taxon>
        <taxon>Embryophyta</taxon>
        <taxon>Tracheophyta</taxon>
        <taxon>Spermatophyta</taxon>
        <taxon>Magnoliopsida</taxon>
        <taxon>eudicotyledons</taxon>
        <taxon>Gunneridae</taxon>
        <taxon>Pentapetalae</taxon>
        <taxon>rosids</taxon>
        <taxon>malvids</taxon>
        <taxon>Brassicales</taxon>
        <taxon>Brassicaceae</taxon>
        <taxon>Eutremeae</taxon>
        <taxon>Eutrema</taxon>
    </lineage>
</organism>
<dbReference type="SUPFAM" id="SSF81383">
    <property type="entry name" value="F-box domain"/>
    <property type="match status" value="1"/>
</dbReference>
<keyword evidence="4" id="KW-1185">Reference proteome</keyword>
<dbReference type="Pfam" id="PF07723">
    <property type="entry name" value="LRR_2"/>
    <property type="match status" value="1"/>
</dbReference>
<evidence type="ECO:0000313" key="4">
    <source>
        <dbReference type="Proteomes" id="UP000030689"/>
    </source>
</evidence>
<evidence type="ECO:0000259" key="2">
    <source>
        <dbReference type="PROSITE" id="PS50181"/>
    </source>
</evidence>